<organism evidence="3 4">
    <name type="scientific">Circinella minor</name>
    <dbReference type="NCBI Taxonomy" id="1195481"/>
    <lineage>
        <taxon>Eukaryota</taxon>
        <taxon>Fungi</taxon>
        <taxon>Fungi incertae sedis</taxon>
        <taxon>Mucoromycota</taxon>
        <taxon>Mucoromycotina</taxon>
        <taxon>Mucoromycetes</taxon>
        <taxon>Mucorales</taxon>
        <taxon>Lichtheimiaceae</taxon>
        <taxon>Circinella</taxon>
    </lineage>
</organism>
<sequence>MLPTQDFIHQNAINVFTSHHRKNYGRETPPTMDDILQACEGPPRLFTLRDSPVKSLLDTQLPKALAQDYYVAVAVAYLKEKLGSLNSNDDEWVQLVELVYGLYDTISKPLDMTLLVDSPLWSPELKKRLRHACSKYLSELLKSMPKMIQTRRKFYIDACRYFEIIYAYNHSMLIAPAYESFDTILLCSTLDQNLPPLVDAAQMSDDLLQKQIDHLVVEDPPHSLDWIVDISQEEEEVPLEKAEMAIGEFTRICIQANTLGLNPELNEFVYDMASKRFQLPEDDSWDQVITEHVLQQQLQWMRLVVLPWYSYSLQEMDNVEDISQQQVRKANKEDWYEFLRNKIVLEHTFYKAFYDSRVERIFDIITEYPTSKPVVEDLKFIADKSSSENLTRWSSIPNRIKDAVLKEFRTRLLRNGTWAADILQQYILCIQCLKVIDPTCSILIPIIEVMQDYWSSKRKDIVPAVVEMIREGEEYGLDDENIYVFGDGELERQDDSKDEREKLLRLQQMSLDPVAMLISICGSTTAFVEQYQEKLSKALMLSNNYDTDEEMIKLEMLKRRFPENTMTSCDIMVKDMAESRRLDRQIHEDAQEVQSNFHAMILSRHYWPEENSDDDDDDDYNLQEQEQHKSSINILENMDQTLNAYQEKFKHYKANRKLQWTPAHGSVSIELEFKSRTVKMTTDPVSAQVISVFQGKGKYTDEEIASKIHISLNKVMDSLEYWEKEGILILSNDSKYQLVEE</sequence>
<evidence type="ECO:0000259" key="2">
    <source>
        <dbReference type="PROSITE" id="PS50069"/>
    </source>
</evidence>
<name>A0A8H7VRV5_9FUNG</name>
<dbReference type="GO" id="GO:0006511">
    <property type="term" value="P:ubiquitin-dependent protein catabolic process"/>
    <property type="evidence" value="ECO:0007669"/>
    <property type="project" value="InterPro"/>
</dbReference>
<accession>A0A8H7VRV5</accession>
<protein>
    <recommendedName>
        <fullName evidence="2">Cullin family profile domain-containing protein</fullName>
    </recommendedName>
</protein>
<dbReference type="PANTHER" id="PTHR45957">
    <property type="entry name" value="ANAPHASE-PROMOTING COMPLEX SUBUNIT 2"/>
    <property type="match status" value="1"/>
</dbReference>
<dbReference type="InterPro" id="IPR016158">
    <property type="entry name" value="Cullin_homology"/>
</dbReference>
<dbReference type="GO" id="GO:0031625">
    <property type="term" value="F:ubiquitin protein ligase binding"/>
    <property type="evidence" value="ECO:0007669"/>
    <property type="project" value="InterPro"/>
</dbReference>
<evidence type="ECO:0000313" key="3">
    <source>
        <dbReference type="EMBL" id="KAG2226493.1"/>
    </source>
</evidence>
<dbReference type="GO" id="GO:0005680">
    <property type="term" value="C:anaphase-promoting complex"/>
    <property type="evidence" value="ECO:0007669"/>
    <property type="project" value="TreeGrafter"/>
</dbReference>
<feature type="domain" description="Cullin family profile" evidence="2">
    <location>
        <begin position="477"/>
        <end position="723"/>
    </location>
</feature>
<dbReference type="PANTHER" id="PTHR45957:SF1">
    <property type="entry name" value="ANAPHASE-PROMOTING COMPLEX SUBUNIT 2"/>
    <property type="match status" value="1"/>
</dbReference>
<dbReference type="InterPro" id="IPR036317">
    <property type="entry name" value="Cullin_homology_sf"/>
</dbReference>
<dbReference type="InterPro" id="IPR059120">
    <property type="entry name" value="Cullin-like_AB"/>
</dbReference>
<gene>
    <name evidence="3" type="ORF">INT45_014237</name>
</gene>
<evidence type="ECO:0000313" key="4">
    <source>
        <dbReference type="Proteomes" id="UP000646827"/>
    </source>
</evidence>
<dbReference type="Pfam" id="PF25773">
    <property type="entry name" value="TPR_ANAPC2"/>
    <property type="match status" value="1"/>
</dbReference>
<dbReference type="Proteomes" id="UP000646827">
    <property type="component" value="Unassembled WGS sequence"/>
</dbReference>
<proteinExistence type="inferred from homology"/>
<dbReference type="InterPro" id="IPR044554">
    <property type="entry name" value="ANAPC2"/>
</dbReference>
<reference evidence="3 4" key="1">
    <citation type="submission" date="2020-12" db="EMBL/GenBank/DDBJ databases">
        <title>Metabolic potential, ecology and presence of endohyphal bacteria is reflected in genomic diversity of Mucoromycotina.</title>
        <authorList>
            <person name="Muszewska A."/>
            <person name="Okrasinska A."/>
            <person name="Steczkiewicz K."/>
            <person name="Drgas O."/>
            <person name="Orlowska M."/>
            <person name="Perlinska-Lenart U."/>
            <person name="Aleksandrzak-Piekarczyk T."/>
            <person name="Szatraj K."/>
            <person name="Zielenkiewicz U."/>
            <person name="Pilsyk S."/>
            <person name="Malc E."/>
            <person name="Mieczkowski P."/>
            <person name="Kruszewska J.S."/>
            <person name="Biernat P."/>
            <person name="Pawlowska J."/>
        </authorList>
    </citation>
    <scope>NUCLEOTIDE SEQUENCE [LARGE SCALE GENOMIC DNA]</scope>
    <source>
        <strain evidence="3 4">CBS 142.35</strain>
    </source>
</reference>
<dbReference type="GO" id="GO:0007091">
    <property type="term" value="P:metaphase/anaphase transition of mitotic cell cycle"/>
    <property type="evidence" value="ECO:0007669"/>
    <property type="project" value="TreeGrafter"/>
</dbReference>
<dbReference type="EMBL" id="JAEPRB010000016">
    <property type="protein sequence ID" value="KAG2226493.1"/>
    <property type="molecule type" value="Genomic_DNA"/>
</dbReference>
<dbReference type="OrthoDB" id="5581181at2759"/>
<comment type="similarity">
    <text evidence="1">Belongs to the cullin family.</text>
</comment>
<dbReference type="GO" id="GO:0070979">
    <property type="term" value="P:protein K11-linked ubiquitination"/>
    <property type="evidence" value="ECO:0007669"/>
    <property type="project" value="TreeGrafter"/>
</dbReference>
<dbReference type="AlphaFoldDB" id="A0A8H7VRV5"/>
<dbReference type="Pfam" id="PF26557">
    <property type="entry name" value="Cullin_AB"/>
    <property type="match status" value="1"/>
</dbReference>
<dbReference type="SUPFAM" id="SSF75632">
    <property type="entry name" value="Cullin homology domain"/>
    <property type="match status" value="1"/>
</dbReference>
<evidence type="ECO:0000256" key="1">
    <source>
        <dbReference type="PROSITE-ProRule" id="PRU00330"/>
    </source>
</evidence>
<dbReference type="Gene3D" id="3.30.230.130">
    <property type="entry name" value="Cullin, Chain C, Domain 2"/>
    <property type="match status" value="1"/>
</dbReference>
<dbReference type="Gene3D" id="1.20.1310.10">
    <property type="entry name" value="Cullin Repeats"/>
    <property type="match status" value="1"/>
</dbReference>
<keyword evidence="4" id="KW-1185">Reference proteome</keyword>
<comment type="caution">
    <text evidence="3">The sequence shown here is derived from an EMBL/GenBank/DDBJ whole genome shotgun (WGS) entry which is preliminary data.</text>
</comment>
<dbReference type="InterPro" id="IPR057975">
    <property type="entry name" value="TPR_ANAPC2"/>
</dbReference>
<dbReference type="SMART" id="SM00182">
    <property type="entry name" value="CULLIN"/>
    <property type="match status" value="1"/>
</dbReference>
<dbReference type="PROSITE" id="PS50069">
    <property type="entry name" value="CULLIN_2"/>
    <property type="match status" value="1"/>
</dbReference>